<gene>
    <name evidence="1" type="ORF">PUN28_008387</name>
</gene>
<reference evidence="1 2" key="1">
    <citation type="submission" date="2023-03" db="EMBL/GenBank/DDBJ databases">
        <title>High recombination rates correlate with genetic variation in Cardiocondyla obscurior ants.</title>
        <authorList>
            <person name="Errbii M."/>
        </authorList>
    </citation>
    <scope>NUCLEOTIDE SEQUENCE [LARGE SCALE GENOMIC DNA]</scope>
    <source>
        <strain evidence="1">Alpha-2009</strain>
        <tissue evidence="1">Whole body</tissue>
    </source>
</reference>
<organism evidence="1 2">
    <name type="scientific">Cardiocondyla obscurior</name>
    <dbReference type="NCBI Taxonomy" id="286306"/>
    <lineage>
        <taxon>Eukaryota</taxon>
        <taxon>Metazoa</taxon>
        <taxon>Ecdysozoa</taxon>
        <taxon>Arthropoda</taxon>
        <taxon>Hexapoda</taxon>
        <taxon>Insecta</taxon>
        <taxon>Pterygota</taxon>
        <taxon>Neoptera</taxon>
        <taxon>Endopterygota</taxon>
        <taxon>Hymenoptera</taxon>
        <taxon>Apocrita</taxon>
        <taxon>Aculeata</taxon>
        <taxon>Formicoidea</taxon>
        <taxon>Formicidae</taxon>
        <taxon>Myrmicinae</taxon>
        <taxon>Cardiocondyla</taxon>
    </lineage>
</organism>
<protein>
    <recommendedName>
        <fullName evidence="3">Secreted protein</fullName>
    </recommendedName>
</protein>
<evidence type="ECO:0008006" key="3">
    <source>
        <dbReference type="Google" id="ProtNLM"/>
    </source>
</evidence>
<comment type="caution">
    <text evidence="1">The sequence shown here is derived from an EMBL/GenBank/DDBJ whole genome shotgun (WGS) entry which is preliminary data.</text>
</comment>
<proteinExistence type="predicted"/>
<dbReference type="EMBL" id="JADYXP020000007">
    <property type="protein sequence ID" value="KAL0120675.1"/>
    <property type="molecule type" value="Genomic_DNA"/>
</dbReference>
<keyword evidence="2" id="KW-1185">Reference proteome</keyword>
<name>A0AAW2G2Q8_9HYME</name>
<sequence length="74" mass="8316">MRRLSTRTITVLSCSCCRRKRRMCSILDCNFLCAGTITFSKSSNGMCIKRRVPSTFNNCCPRSLEIASTNLSTL</sequence>
<evidence type="ECO:0000313" key="2">
    <source>
        <dbReference type="Proteomes" id="UP001430953"/>
    </source>
</evidence>
<accession>A0AAW2G2Q8</accession>
<dbReference type="Proteomes" id="UP001430953">
    <property type="component" value="Unassembled WGS sequence"/>
</dbReference>
<evidence type="ECO:0000313" key="1">
    <source>
        <dbReference type="EMBL" id="KAL0120675.1"/>
    </source>
</evidence>
<dbReference type="AlphaFoldDB" id="A0AAW2G2Q8"/>